<organism evidence="2 3">
    <name type="scientific">Streptomyces hazeniae</name>
    <dbReference type="NCBI Taxonomy" id="3075538"/>
    <lineage>
        <taxon>Bacteria</taxon>
        <taxon>Bacillati</taxon>
        <taxon>Actinomycetota</taxon>
        <taxon>Actinomycetes</taxon>
        <taxon>Kitasatosporales</taxon>
        <taxon>Streptomycetaceae</taxon>
        <taxon>Streptomyces</taxon>
    </lineage>
</organism>
<protein>
    <recommendedName>
        <fullName evidence="4">Lipoprotein</fullName>
    </recommendedName>
</protein>
<proteinExistence type="predicted"/>
<feature type="chain" id="PRO_5045291857" description="Lipoprotein" evidence="1">
    <location>
        <begin position="25"/>
        <end position="406"/>
    </location>
</feature>
<feature type="signal peptide" evidence="1">
    <location>
        <begin position="1"/>
        <end position="24"/>
    </location>
</feature>
<dbReference type="EMBL" id="JAVREQ010000039">
    <property type="protein sequence ID" value="MDT0382481.1"/>
    <property type="molecule type" value="Genomic_DNA"/>
</dbReference>
<dbReference type="Gene3D" id="3.10.450.50">
    <property type="match status" value="1"/>
</dbReference>
<dbReference type="SUPFAM" id="SSF54427">
    <property type="entry name" value="NTF2-like"/>
    <property type="match status" value="1"/>
</dbReference>
<dbReference type="RefSeq" id="WP_311676071.1">
    <property type="nucleotide sequence ID" value="NZ_JAVREQ010000039.1"/>
</dbReference>
<evidence type="ECO:0000256" key="1">
    <source>
        <dbReference type="SAM" id="SignalP"/>
    </source>
</evidence>
<sequence>MHRRRHASVRAAVCAPVAVLLLGAAGCTGPDPSARDTEQAVQALFDRQAAAVRDADPSRYLAAVDPRSGDYRAAQRTVAANLARLPVATWTYRVRSVRTHHERADAVVELRYRLGDRDRPPVVEKETFALRRHDGRWWITGERHGPGRQLWEQGRLRVVHGEHSLVLGTVDHGTLRRIAARADRAVPSVSAAWPDPWSRRTVVLVPASVDGMAELLDGEPATYEGIAAVTTGPRGGEPGERERIVVNRQAYVLLSDRGRQVVLTHETAHVATRDHTDGSTPLWLSEGLADWFGYRGTGADPSVAAPTLAEAVRAGDLPRRLPPDADFRFTGDSDALARAYEGSWLACRMIADRWGAGRLAAFYRAVGAADGGPAEAVDGALRDVLAVDREAFIRMWHSALRAELAP</sequence>
<evidence type="ECO:0008006" key="4">
    <source>
        <dbReference type="Google" id="ProtNLM"/>
    </source>
</evidence>
<evidence type="ECO:0000313" key="2">
    <source>
        <dbReference type="EMBL" id="MDT0382481.1"/>
    </source>
</evidence>
<dbReference type="PROSITE" id="PS51257">
    <property type="entry name" value="PROKAR_LIPOPROTEIN"/>
    <property type="match status" value="1"/>
</dbReference>
<dbReference type="Proteomes" id="UP001183414">
    <property type="component" value="Unassembled WGS sequence"/>
</dbReference>
<name>A0ABU2NZR2_9ACTN</name>
<keyword evidence="3" id="KW-1185">Reference proteome</keyword>
<reference evidence="3" key="1">
    <citation type="submission" date="2023-07" db="EMBL/GenBank/DDBJ databases">
        <title>30 novel species of actinomycetes from the DSMZ collection.</title>
        <authorList>
            <person name="Nouioui I."/>
        </authorList>
    </citation>
    <scope>NUCLEOTIDE SEQUENCE [LARGE SCALE GENOMIC DNA]</scope>
    <source>
        <strain evidence="3">DSM 42041</strain>
    </source>
</reference>
<keyword evidence="1" id="KW-0732">Signal</keyword>
<comment type="caution">
    <text evidence="2">The sequence shown here is derived from an EMBL/GenBank/DDBJ whole genome shotgun (WGS) entry which is preliminary data.</text>
</comment>
<evidence type="ECO:0000313" key="3">
    <source>
        <dbReference type="Proteomes" id="UP001183414"/>
    </source>
</evidence>
<accession>A0ABU2NZR2</accession>
<gene>
    <name evidence="2" type="ORF">RM572_27355</name>
</gene>
<dbReference type="InterPro" id="IPR032710">
    <property type="entry name" value="NTF2-like_dom_sf"/>
</dbReference>